<keyword evidence="3" id="KW-1185">Reference proteome</keyword>
<organism evidence="2 3">
    <name type="scientific">Thalassiosira oceanica</name>
    <name type="common">Marine diatom</name>
    <dbReference type="NCBI Taxonomy" id="159749"/>
    <lineage>
        <taxon>Eukaryota</taxon>
        <taxon>Sar</taxon>
        <taxon>Stramenopiles</taxon>
        <taxon>Ochrophyta</taxon>
        <taxon>Bacillariophyta</taxon>
        <taxon>Coscinodiscophyceae</taxon>
        <taxon>Thalassiosirophycidae</taxon>
        <taxon>Thalassiosirales</taxon>
        <taxon>Thalassiosiraceae</taxon>
        <taxon>Thalassiosira</taxon>
    </lineage>
</organism>
<evidence type="ECO:0000313" key="3">
    <source>
        <dbReference type="Proteomes" id="UP000266841"/>
    </source>
</evidence>
<name>K0QZK1_THAOC</name>
<feature type="region of interest" description="Disordered" evidence="1">
    <location>
        <begin position="1"/>
        <end position="161"/>
    </location>
</feature>
<proteinExistence type="predicted"/>
<dbReference type="AlphaFoldDB" id="K0QZK1"/>
<sequence length="161" mass="16547">APQQRRVPPAIAAGEEVRGRRSRPTPPCPASRTPGSGVCCSCSAGDVPAVRETVAQPDHGQARTRPEPAVTLGDEAGGMGRGPTDPRTRRTAVGRGPGSSPPPSEGARRHPRRDAGPVGRPRSSASRYPRPPPGGGGTFLSPLPRSAGCVRRGLGTGRLAF</sequence>
<dbReference type="EMBL" id="AGNL01048768">
    <property type="protein sequence ID" value="EJK45108.1"/>
    <property type="molecule type" value="Genomic_DNA"/>
</dbReference>
<feature type="non-terminal residue" evidence="2">
    <location>
        <position position="1"/>
    </location>
</feature>
<gene>
    <name evidence="2" type="ORF">THAOC_36295</name>
</gene>
<dbReference type="Proteomes" id="UP000266841">
    <property type="component" value="Unassembled WGS sequence"/>
</dbReference>
<protein>
    <submittedName>
        <fullName evidence="2">Uncharacterized protein</fullName>
    </submittedName>
</protein>
<feature type="compositionally biased region" description="Low complexity" evidence="1">
    <location>
        <begin position="119"/>
        <end position="128"/>
    </location>
</feature>
<accession>K0QZK1</accession>
<evidence type="ECO:0000313" key="2">
    <source>
        <dbReference type="EMBL" id="EJK45108.1"/>
    </source>
</evidence>
<comment type="caution">
    <text evidence="2">The sequence shown here is derived from an EMBL/GenBank/DDBJ whole genome shotgun (WGS) entry which is preliminary data.</text>
</comment>
<evidence type="ECO:0000256" key="1">
    <source>
        <dbReference type="SAM" id="MobiDB-lite"/>
    </source>
</evidence>
<reference evidence="2 3" key="1">
    <citation type="journal article" date="2012" name="Genome Biol.">
        <title>Genome and low-iron response of an oceanic diatom adapted to chronic iron limitation.</title>
        <authorList>
            <person name="Lommer M."/>
            <person name="Specht M."/>
            <person name="Roy A.S."/>
            <person name="Kraemer L."/>
            <person name="Andreson R."/>
            <person name="Gutowska M.A."/>
            <person name="Wolf J."/>
            <person name="Bergner S.V."/>
            <person name="Schilhabel M.B."/>
            <person name="Klostermeier U.C."/>
            <person name="Beiko R.G."/>
            <person name="Rosenstiel P."/>
            <person name="Hippler M."/>
            <person name="Laroche J."/>
        </authorList>
    </citation>
    <scope>NUCLEOTIDE SEQUENCE [LARGE SCALE GENOMIC DNA]</scope>
    <source>
        <strain evidence="2 3">CCMP1005</strain>
    </source>
</reference>